<dbReference type="GO" id="GO:0120545">
    <property type="term" value="F:nucleic acid conformation isomerase activity"/>
    <property type="evidence" value="ECO:0007669"/>
    <property type="project" value="UniProtKB-ARBA"/>
</dbReference>
<evidence type="ECO:0000313" key="3">
    <source>
        <dbReference type="Proteomes" id="UP000248410"/>
    </source>
</evidence>
<dbReference type="InterPro" id="IPR027417">
    <property type="entry name" value="P-loop_NTPase"/>
</dbReference>
<sequence length="637" mass="73841">MSEITKELRLPAVYLPLGSMEINGIKLRKFQEELFYALDNANKILIEAPTGSGKTFSILVLLAKLIMQDSIRPVVGIYPSRVLVYDQMQSIVKTIEKMGFRKVNEYRYEGKLTISYNQGQLQKDLSLLIIPLTSETKKDVFSVFEETTTRDYKIVLTVPEYPYMYITHLGLMSNFGQIIEAVYNRKLDEVKKKKSIILNIFNKFTKYFNGYYFIDEFHLYNGISRSSLFTLIQMMDDFNETSPRKPKFVFSSATPIEGIEYDKIIRAETSDNGSKIRKYTRLIFHLILSRENPQMAIANYVSKIKVDNRRKIGIIADRVYYIALICKKIKGAVVWGLNKGYGLCEKVNDLRSQNLIVGNNAISFGIDIPDLDIGYIHAHDAETAIQRIGRFGRHGDGEAEVNIFIKGGMWLPNNKIISFYEYIDLIRKMYKRRVEDKLDQLQFSKERASVLFDAYKLMKLISRSYLDIVGFTPSQHKPLKIRPSEEDYFKVFAYRPGGLRGKWCNGGEDDLFTLIRNFEYDTNNQCFKETPVKQNPEVYMRRIIEKGFYTFDEFYNITKASTLINGKPLPLKKIKGLEDSYIIVLDNKDMKNLWGDYYPDMARTVASYASAFIACGEKSFNIDDRECKVVERFLLFI</sequence>
<dbReference type="RefSeq" id="WP_110381017.1">
    <property type="nucleotide sequence ID" value="NZ_CP029288.2"/>
</dbReference>
<keyword evidence="3" id="KW-1185">Reference proteome</keyword>
<dbReference type="PROSITE" id="PS51192">
    <property type="entry name" value="HELICASE_ATP_BIND_1"/>
    <property type="match status" value="1"/>
</dbReference>
<dbReference type="InterPro" id="IPR011545">
    <property type="entry name" value="DEAD/DEAH_box_helicase_dom"/>
</dbReference>
<dbReference type="GO" id="GO:0003676">
    <property type="term" value="F:nucleic acid binding"/>
    <property type="evidence" value="ECO:0007669"/>
    <property type="project" value="InterPro"/>
</dbReference>
<dbReference type="Pfam" id="PF00270">
    <property type="entry name" value="DEAD"/>
    <property type="match status" value="1"/>
</dbReference>
<dbReference type="Pfam" id="PF24064">
    <property type="entry name" value="HTH_NPRL3"/>
    <property type="match status" value="1"/>
</dbReference>
<dbReference type="GeneID" id="36838636"/>
<dbReference type="EMBL" id="CP029288">
    <property type="protein sequence ID" value="AWR98127.1"/>
    <property type="molecule type" value="Genomic_DNA"/>
</dbReference>
<reference evidence="2 3" key="1">
    <citation type="submission" date="2018-05" db="EMBL/GenBank/DDBJ databases">
        <title>Complete Genome Sequences of Extremely Thermoacidophilic, Metal-Mobilizing Type-Strain Members of the Archaeal Family Sulfolobaceae: Acidianus brierleyi DSM-1651T, Acidianus sulfidivorans DSM-18786T, Metallosphaera hakonensis DSM-7519T, and Metallosphaera prunae DSM-10039T.</title>
        <authorList>
            <person name="Counts J.A."/>
            <person name="Kelly R.M."/>
        </authorList>
    </citation>
    <scope>NUCLEOTIDE SEQUENCE [LARGE SCALE GENOMIC DNA]</scope>
    <source>
        <strain evidence="2 3">JP7</strain>
    </source>
</reference>
<dbReference type="OrthoDB" id="36796at2157"/>
<evidence type="ECO:0000313" key="2">
    <source>
        <dbReference type="EMBL" id="AWR98127.1"/>
    </source>
</evidence>
<dbReference type="Proteomes" id="UP000248410">
    <property type="component" value="Chromosome"/>
</dbReference>
<dbReference type="GO" id="GO:0005524">
    <property type="term" value="F:ATP binding"/>
    <property type="evidence" value="ECO:0007669"/>
    <property type="project" value="InterPro"/>
</dbReference>
<organism evidence="2 3">
    <name type="scientific">Acidianus sulfidivorans JP7</name>
    <dbReference type="NCBI Taxonomy" id="619593"/>
    <lineage>
        <taxon>Archaea</taxon>
        <taxon>Thermoproteota</taxon>
        <taxon>Thermoprotei</taxon>
        <taxon>Sulfolobales</taxon>
        <taxon>Sulfolobaceae</taxon>
        <taxon>Acidianus</taxon>
    </lineage>
</organism>
<dbReference type="SUPFAM" id="SSF52540">
    <property type="entry name" value="P-loop containing nucleoside triphosphate hydrolases"/>
    <property type="match status" value="1"/>
</dbReference>
<dbReference type="Gene3D" id="3.40.50.300">
    <property type="entry name" value="P-loop containing nucleotide triphosphate hydrolases"/>
    <property type="match status" value="2"/>
</dbReference>
<proteinExistence type="predicted"/>
<name>A0A2U9IQ66_9CREN</name>
<dbReference type="GO" id="GO:0140097">
    <property type="term" value="F:catalytic activity, acting on DNA"/>
    <property type="evidence" value="ECO:0007669"/>
    <property type="project" value="UniProtKB-ARBA"/>
</dbReference>
<evidence type="ECO:0000259" key="1">
    <source>
        <dbReference type="PROSITE" id="PS51192"/>
    </source>
</evidence>
<gene>
    <name evidence="2" type="ORF">DFR86_11665</name>
</gene>
<feature type="domain" description="Helicase ATP-binding" evidence="1">
    <location>
        <begin position="35"/>
        <end position="273"/>
    </location>
</feature>
<dbReference type="InterPro" id="IPR014001">
    <property type="entry name" value="Helicase_ATP-bd"/>
</dbReference>
<dbReference type="InterPro" id="IPR056603">
    <property type="entry name" value="HTH_NPRL3"/>
</dbReference>
<accession>A0A2U9IQ66</accession>
<protein>
    <submittedName>
        <fullName evidence="2">CRISPR-associated protein Cas3</fullName>
    </submittedName>
</protein>
<dbReference type="SMART" id="SM00487">
    <property type="entry name" value="DEXDc"/>
    <property type="match status" value="1"/>
</dbReference>
<dbReference type="KEGG" id="asul:DFR86_11665"/>
<dbReference type="AlphaFoldDB" id="A0A2U9IQ66"/>